<keyword evidence="2" id="KW-0812">Transmembrane</keyword>
<keyword evidence="2" id="KW-0472">Membrane</keyword>
<evidence type="ECO:0000313" key="3">
    <source>
        <dbReference type="EMBL" id="MDR7324610.1"/>
    </source>
</evidence>
<proteinExistence type="predicted"/>
<dbReference type="InterPro" id="IPR021454">
    <property type="entry name" value="DUF3105"/>
</dbReference>
<evidence type="ECO:0000313" key="4">
    <source>
        <dbReference type="Proteomes" id="UP001183629"/>
    </source>
</evidence>
<gene>
    <name evidence="3" type="ORF">J2S44_004860</name>
</gene>
<comment type="caution">
    <text evidence="3">The sequence shown here is derived from an EMBL/GenBank/DDBJ whole genome shotgun (WGS) entry which is preliminary data.</text>
</comment>
<dbReference type="Proteomes" id="UP001183629">
    <property type="component" value="Unassembled WGS sequence"/>
</dbReference>
<feature type="region of interest" description="Disordered" evidence="1">
    <location>
        <begin position="1"/>
        <end position="52"/>
    </location>
</feature>
<dbReference type="RefSeq" id="WP_310418267.1">
    <property type="nucleotide sequence ID" value="NZ_JAVDYC010000001.1"/>
</dbReference>
<feature type="compositionally biased region" description="Low complexity" evidence="1">
    <location>
        <begin position="26"/>
        <end position="36"/>
    </location>
</feature>
<dbReference type="EMBL" id="JAVDYC010000001">
    <property type="protein sequence ID" value="MDR7324610.1"/>
    <property type="molecule type" value="Genomic_DNA"/>
</dbReference>
<evidence type="ECO:0000256" key="2">
    <source>
        <dbReference type="SAM" id="Phobius"/>
    </source>
</evidence>
<dbReference type="Pfam" id="PF11303">
    <property type="entry name" value="DUF3105"/>
    <property type="match status" value="1"/>
</dbReference>
<name>A0AAE4CTZ2_9ACTN</name>
<accession>A0AAE4CTZ2</accession>
<sequence>MSISTQGGPERRPSVVKPAAGAKPNSPGDGKPSRPGSGKGKGPRKPVTPVKVAQQRSWGPILLFVAVGVLAVGIIGYGAFAVIKGSESWEDRAAGIDGITNYRETDPGMLTANHKSGPQTYKTTPPVGGDHNTAWQNCMGDVYDAPIANEHAVHSMEHGAVWVTYKTGLPQDQIDKLAEKVRGNEFMLMSPVDGLSNNISLQAWGYQLKLDSADDDRIDSFIRALRINATQEPNAGCSSGVTATGTTPRDIGNGMQQGS</sequence>
<dbReference type="AlphaFoldDB" id="A0AAE4CTZ2"/>
<feature type="region of interest" description="Disordered" evidence="1">
    <location>
        <begin position="233"/>
        <end position="259"/>
    </location>
</feature>
<keyword evidence="2" id="KW-1133">Transmembrane helix</keyword>
<reference evidence="3 4" key="1">
    <citation type="submission" date="2023-07" db="EMBL/GenBank/DDBJ databases">
        <title>Sequencing the genomes of 1000 actinobacteria strains.</title>
        <authorList>
            <person name="Klenk H.-P."/>
        </authorList>
    </citation>
    <scope>NUCLEOTIDE SEQUENCE [LARGE SCALE GENOMIC DNA]</scope>
    <source>
        <strain evidence="3 4">DSM 44711</strain>
    </source>
</reference>
<evidence type="ECO:0000256" key="1">
    <source>
        <dbReference type="SAM" id="MobiDB-lite"/>
    </source>
</evidence>
<evidence type="ECO:0008006" key="5">
    <source>
        <dbReference type="Google" id="ProtNLM"/>
    </source>
</evidence>
<organism evidence="3 4">
    <name type="scientific">Catenuloplanes niger</name>
    <dbReference type="NCBI Taxonomy" id="587534"/>
    <lineage>
        <taxon>Bacteria</taxon>
        <taxon>Bacillati</taxon>
        <taxon>Actinomycetota</taxon>
        <taxon>Actinomycetes</taxon>
        <taxon>Micromonosporales</taxon>
        <taxon>Micromonosporaceae</taxon>
        <taxon>Catenuloplanes</taxon>
    </lineage>
</organism>
<feature type="transmembrane region" description="Helical" evidence="2">
    <location>
        <begin position="61"/>
        <end position="83"/>
    </location>
</feature>
<keyword evidence="4" id="KW-1185">Reference proteome</keyword>
<feature type="compositionally biased region" description="Polar residues" evidence="1">
    <location>
        <begin position="233"/>
        <end position="247"/>
    </location>
</feature>
<protein>
    <recommendedName>
        <fullName evidence="5">DUF3105 domain-containing protein</fullName>
    </recommendedName>
</protein>